<dbReference type="AlphaFoldDB" id="A0A0L0NP36"/>
<accession>A0A0L0NP36</accession>
<proteinExistence type="predicted"/>
<name>A0A0L0NP36_CANAR</name>
<dbReference type="VEuPathDB" id="FungiDB:QG37_07863"/>
<organism evidence="1 2">
    <name type="scientific">Candidozyma auris</name>
    <name type="common">Yeast</name>
    <name type="synonym">Candida auris</name>
    <dbReference type="NCBI Taxonomy" id="498019"/>
    <lineage>
        <taxon>Eukaryota</taxon>
        <taxon>Fungi</taxon>
        <taxon>Dikarya</taxon>
        <taxon>Ascomycota</taxon>
        <taxon>Saccharomycotina</taxon>
        <taxon>Pichiomycetes</taxon>
        <taxon>Metschnikowiaceae</taxon>
        <taxon>Candidozyma</taxon>
    </lineage>
</organism>
<dbReference type="EMBL" id="LGST01000064">
    <property type="protein sequence ID" value="KND95906.1"/>
    <property type="molecule type" value="Genomic_DNA"/>
</dbReference>
<reference evidence="2" key="1">
    <citation type="journal article" date="2015" name="BMC Genomics">
        <title>Draft genome of a commonly misdiagnosed multidrug resistant pathogen Candida auris.</title>
        <authorList>
            <person name="Chatterjee S."/>
            <person name="Alampalli S.V."/>
            <person name="Nageshan R.K."/>
            <person name="Chettiar S.T."/>
            <person name="Joshi S."/>
            <person name="Tatu U.S."/>
        </authorList>
    </citation>
    <scope>NUCLEOTIDE SEQUENCE [LARGE SCALE GENOMIC DNA]</scope>
    <source>
        <strain evidence="2">6684</strain>
    </source>
</reference>
<dbReference type="Proteomes" id="UP000037122">
    <property type="component" value="Unassembled WGS sequence"/>
</dbReference>
<sequence length="59" mass="6352">MAQGEHGALERARGPGACLGAQEPARLFPHKALKGALVWHLVAFRKALACFGDIVPFLR</sequence>
<evidence type="ECO:0000313" key="1">
    <source>
        <dbReference type="EMBL" id="KND95906.1"/>
    </source>
</evidence>
<evidence type="ECO:0000313" key="2">
    <source>
        <dbReference type="Proteomes" id="UP000037122"/>
    </source>
</evidence>
<gene>
    <name evidence="1" type="ORF">QG37_07863</name>
</gene>
<protein>
    <submittedName>
        <fullName evidence="1">Uncharacterized protein</fullName>
    </submittedName>
</protein>
<comment type="caution">
    <text evidence="1">The sequence shown here is derived from an EMBL/GenBank/DDBJ whole genome shotgun (WGS) entry which is preliminary data.</text>
</comment>